<keyword evidence="1" id="KW-0479">Metal-binding</keyword>
<dbReference type="InterPro" id="IPR002048">
    <property type="entry name" value="EF_hand_dom"/>
</dbReference>
<dbReference type="PANTHER" id="PTHR10827">
    <property type="entry name" value="RETICULOCALBIN"/>
    <property type="match status" value="1"/>
</dbReference>
<gene>
    <name evidence="6" type="ORF">GCM10009332_08290</name>
</gene>
<evidence type="ECO:0000259" key="5">
    <source>
        <dbReference type="PROSITE" id="PS50222"/>
    </source>
</evidence>
<evidence type="ECO:0000313" key="6">
    <source>
        <dbReference type="EMBL" id="GGI73101.1"/>
    </source>
</evidence>
<dbReference type="Pfam" id="PF13202">
    <property type="entry name" value="EF-hand_5"/>
    <property type="match status" value="2"/>
</dbReference>
<feature type="region of interest" description="Disordered" evidence="3">
    <location>
        <begin position="156"/>
        <end position="203"/>
    </location>
</feature>
<feature type="compositionally biased region" description="Basic and acidic residues" evidence="3">
    <location>
        <begin position="59"/>
        <end position="73"/>
    </location>
</feature>
<dbReference type="AlphaFoldDB" id="A0A917JME9"/>
<dbReference type="SMART" id="SM00054">
    <property type="entry name" value="EFh"/>
    <property type="match status" value="4"/>
</dbReference>
<keyword evidence="4" id="KW-0732">Signal</keyword>
<reference evidence="6" key="1">
    <citation type="journal article" date="2014" name="Int. J. Syst. Evol. Microbiol.">
        <title>Complete genome sequence of Corynebacterium casei LMG S-19264T (=DSM 44701T), isolated from a smear-ripened cheese.</title>
        <authorList>
            <consortium name="US DOE Joint Genome Institute (JGI-PGF)"/>
            <person name="Walter F."/>
            <person name="Albersmeier A."/>
            <person name="Kalinowski J."/>
            <person name="Ruckert C."/>
        </authorList>
    </citation>
    <scope>NUCLEOTIDE SEQUENCE</scope>
    <source>
        <strain evidence="6">JCM 30804</strain>
    </source>
</reference>
<dbReference type="PROSITE" id="PS50222">
    <property type="entry name" value="EF_HAND_2"/>
    <property type="match status" value="2"/>
</dbReference>
<feature type="compositionally biased region" description="Polar residues" evidence="3">
    <location>
        <begin position="194"/>
        <end position="203"/>
    </location>
</feature>
<dbReference type="InterPro" id="IPR018247">
    <property type="entry name" value="EF_Hand_1_Ca_BS"/>
</dbReference>
<evidence type="ECO:0000256" key="1">
    <source>
        <dbReference type="ARBA" id="ARBA00022723"/>
    </source>
</evidence>
<feature type="domain" description="EF-hand" evidence="5">
    <location>
        <begin position="166"/>
        <end position="201"/>
    </location>
</feature>
<feature type="signal peptide" evidence="4">
    <location>
        <begin position="1"/>
        <end position="24"/>
    </location>
</feature>
<organism evidence="6 7">
    <name type="scientific">Shewanella gelidii</name>
    <dbReference type="NCBI Taxonomy" id="1642821"/>
    <lineage>
        <taxon>Bacteria</taxon>
        <taxon>Pseudomonadati</taxon>
        <taxon>Pseudomonadota</taxon>
        <taxon>Gammaproteobacteria</taxon>
        <taxon>Alteromonadales</taxon>
        <taxon>Shewanellaceae</taxon>
        <taxon>Shewanella</taxon>
    </lineage>
</organism>
<feature type="compositionally biased region" description="Basic and acidic residues" evidence="3">
    <location>
        <begin position="88"/>
        <end position="97"/>
    </location>
</feature>
<keyword evidence="7" id="KW-1185">Reference proteome</keyword>
<dbReference type="GO" id="GO:0005509">
    <property type="term" value="F:calcium ion binding"/>
    <property type="evidence" value="ECO:0007669"/>
    <property type="project" value="InterPro"/>
</dbReference>
<feature type="region of interest" description="Disordered" evidence="3">
    <location>
        <begin position="59"/>
        <end position="142"/>
    </location>
</feature>
<feature type="domain" description="EF-hand" evidence="5">
    <location>
        <begin position="41"/>
        <end position="67"/>
    </location>
</feature>
<proteinExistence type="predicted"/>
<feature type="compositionally biased region" description="Low complexity" evidence="3">
    <location>
        <begin position="156"/>
        <end position="170"/>
    </location>
</feature>
<feature type="chain" id="PRO_5036928220" description="EF-hand domain-containing protein" evidence="4">
    <location>
        <begin position="25"/>
        <end position="203"/>
    </location>
</feature>
<sequence>MNNQKFFIISCFFPLLGLSLYVQAETETQPKDIDATGPIPFSQFDANQDGFISAKEYKQTRTERLQKQQKDGKPNLGAKTSPSFEEIDSNHDQKISRQELATVQRERQMETMLPLVQQTKKPMMRRNKRPDFSEFDLNHDGQLTQQELTEARQLRRQANQKNGQGRNQKQPRTRFAEIDIDKNGTVSPEEFKQHQMNTKRNYD</sequence>
<evidence type="ECO:0000313" key="7">
    <source>
        <dbReference type="Proteomes" id="UP000613743"/>
    </source>
</evidence>
<feature type="compositionally biased region" description="Basic and acidic residues" evidence="3">
    <location>
        <begin position="129"/>
        <end position="139"/>
    </location>
</feature>
<dbReference type="EMBL" id="BMPZ01000002">
    <property type="protein sequence ID" value="GGI73101.1"/>
    <property type="molecule type" value="Genomic_DNA"/>
</dbReference>
<keyword evidence="2" id="KW-0677">Repeat</keyword>
<dbReference type="Proteomes" id="UP000613743">
    <property type="component" value="Unassembled WGS sequence"/>
</dbReference>
<dbReference type="InterPro" id="IPR011992">
    <property type="entry name" value="EF-hand-dom_pair"/>
</dbReference>
<comment type="caution">
    <text evidence="6">The sequence shown here is derived from an EMBL/GenBank/DDBJ whole genome shotgun (WGS) entry which is preliminary data.</text>
</comment>
<dbReference type="RefSeq" id="WP_188918169.1">
    <property type="nucleotide sequence ID" value="NZ_BMPZ01000002.1"/>
</dbReference>
<dbReference type="CDD" id="cd00051">
    <property type="entry name" value="EFh"/>
    <property type="match status" value="1"/>
</dbReference>
<accession>A0A917JME9</accession>
<dbReference type="PANTHER" id="PTHR10827:SF98">
    <property type="entry name" value="45 KDA CALCIUM-BINDING PROTEIN"/>
    <property type="match status" value="1"/>
</dbReference>
<name>A0A917JME9_9GAMM</name>
<evidence type="ECO:0000256" key="2">
    <source>
        <dbReference type="ARBA" id="ARBA00022737"/>
    </source>
</evidence>
<dbReference type="Pfam" id="PF13499">
    <property type="entry name" value="EF-hand_7"/>
    <property type="match status" value="1"/>
</dbReference>
<reference evidence="6" key="2">
    <citation type="submission" date="2020-09" db="EMBL/GenBank/DDBJ databases">
        <authorList>
            <person name="Sun Q."/>
            <person name="Ohkuma M."/>
        </authorList>
    </citation>
    <scope>NUCLEOTIDE SEQUENCE</scope>
    <source>
        <strain evidence="6">JCM 30804</strain>
    </source>
</reference>
<dbReference type="Gene3D" id="1.10.238.10">
    <property type="entry name" value="EF-hand"/>
    <property type="match status" value="2"/>
</dbReference>
<dbReference type="PROSITE" id="PS00018">
    <property type="entry name" value="EF_HAND_1"/>
    <property type="match status" value="4"/>
</dbReference>
<evidence type="ECO:0000256" key="3">
    <source>
        <dbReference type="SAM" id="MobiDB-lite"/>
    </source>
</evidence>
<evidence type="ECO:0000256" key="4">
    <source>
        <dbReference type="SAM" id="SignalP"/>
    </source>
</evidence>
<dbReference type="SUPFAM" id="SSF47473">
    <property type="entry name" value="EF-hand"/>
    <property type="match status" value="1"/>
</dbReference>
<protein>
    <recommendedName>
        <fullName evidence="5">EF-hand domain-containing protein</fullName>
    </recommendedName>
</protein>